<dbReference type="InterPro" id="IPR037523">
    <property type="entry name" value="VOC_core"/>
</dbReference>
<dbReference type="AlphaFoldDB" id="A0A125W528"/>
<evidence type="ECO:0000259" key="1">
    <source>
        <dbReference type="PROSITE" id="PS51819"/>
    </source>
</evidence>
<dbReference type="Pfam" id="PF00903">
    <property type="entry name" value="Glyoxalase"/>
    <property type="match status" value="1"/>
</dbReference>
<organism evidence="2 3">
    <name type="scientific">Enterococcus faecalis TX4248</name>
    <dbReference type="NCBI Taxonomy" id="749495"/>
    <lineage>
        <taxon>Bacteria</taxon>
        <taxon>Bacillati</taxon>
        <taxon>Bacillota</taxon>
        <taxon>Bacilli</taxon>
        <taxon>Lactobacillales</taxon>
        <taxon>Enterococcaceae</taxon>
        <taxon>Enterococcus</taxon>
    </lineage>
</organism>
<dbReference type="InterPro" id="IPR029068">
    <property type="entry name" value="Glyas_Bleomycin-R_OHBP_Dase"/>
</dbReference>
<comment type="caution">
    <text evidence="2">The sequence shown here is derived from an EMBL/GenBank/DDBJ whole genome shotgun (WGS) entry which is preliminary data.</text>
</comment>
<dbReference type="SUPFAM" id="SSF54593">
    <property type="entry name" value="Glyoxalase/Bleomycin resistance protein/Dihydroxybiphenyl dioxygenase"/>
    <property type="match status" value="1"/>
</dbReference>
<accession>A0A125W528</accession>
<gene>
    <name evidence="2" type="ORF">HMPREF9498_01925</name>
</gene>
<sequence length="126" mass="14100">MFSNQVKIMLYVNNVEESSQFWQTFGFVEKEREEVDGTLVVEIAPSESAETIIVLYDLAFIQKHSPEVAGNTPSLMFASDDIIGLYKKMQEAGVTVGEMVQLPTGLVFNFADNDDNYFAVMGQESK</sequence>
<dbReference type="GeneID" id="60893039"/>
<evidence type="ECO:0000313" key="3">
    <source>
        <dbReference type="Proteomes" id="UP000004846"/>
    </source>
</evidence>
<evidence type="ECO:0000313" key="2">
    <source>
        <dbReference type="EMBL" id="EFM82510.1"/>
    </source>
</evidence>
<dbReference type="HOGENOM" id="CLU_046006_10_2_9"/>
<dbReference type="InterPro" id="IPR004360">
    <property type="entry name" value="Glyas_Fos-R_dOase_dom"/>
</dbReference>
<dbReference type="RefSeq" id="WP_002363195.1">
    <property type="nucleotide sequence ID" value="NZ_GL454461.1"/>
</dbReference>
<protein>
    <submittedName>
        <fullName evidence="2">Glyoxalase family protein</fullName>
    </submittedName>
</protein>
<dbReference type="CDD" id="cd07263">
    <property type="entry name" value="VOC_like"/>
    <property type="match status" value="1"/>
</dbReference>
<dbReference type="Proteomes" id="UP000004846">
    <property type="component" value="Unassembled WGS sequence"/>
</dbReference>
<dbReference type="EMBL" id="AEBR01000063">
    <property type="protein sequence ID" value="EFM82510.1"/>
    <property type="molecule type" value="Genomic_DNA"/>
</dbReference>
<dbReference type="PANTHER" id="PTHR36437:SF2">
    <property type="entry name" value="GLYOXALASE_BLEOMYCIN RESISTANCE PROTEIN_DIOXYGENASE"/>
    <property type="match status" value="1"/>
</dbReference>
<proteinExistence type="predicted"/>
<feature type="domain" description="VOC" evidence="1">
    <location>
        <begin position="4"/>
        <end position="123"/>
    </location>
</feature>
<dbReference type="PROSITE" id="PS51819">
    <property type="entry name" value="VOC"/>
    <property type="match status" value="1"/>
</dbReference>
<reference evidence="2 3" key="1">
    <citation type="submission" date="2010-07" db="EMBL/GenBank/DDBJ databases">
        <authorList>
            <person name="Sid Ahmed O."/>
        </authorList>
    </citation>
    <scope>NUCLEOTIDE SEQUENCE [LARGE SCALE GENOMIC DNA]</scope>
    <source>
        <strain evidence="2 3">TX4248</strain>
    </source>
</reference>
<dbReference type="Gene3D" id="3.10.180.10">
    <property type="entry name" value="2,3-Dihydroxybiphenyl 1,2-Dioxygenase, domain 1"/>
    <property type="match status" value="1"/>
</dbReference>
<name>A0A125W528_ENTFL</name>
<dbReference type="PANTHER" id="PTHR36437">
    <property type="entry name" value="GLYOXALASE/BLEOMYCIN RESISTANCE PROTEIN/DIOXYGENASE"/>
    <property type="match status" value="1"/>
</dbReference>